<organism evidence="1">
    <name type="scientific">Arundo donax</name>
    <name type="common">Giant reed</name>
    <name type="synonym">Donax arundinaceus</name>
    <dbReference type="NCBI Taxonomy" id="35708"/>
    <lineage>
        <taxon>Eukaryota</taxon>
        <taxon>Viridiplantae</taxon>
        <taxon>Streptophyta</taxon>
        <taxon>Embryophyta</taxon>
        <taxon>Tracheophyta</taxon>
        <taxon>Spermatophyta</taxon>
        <taxon>Magnoliopsida</taxon>
        <taxon>Liliopsida</taxon>
        <taxon>Poales</taxon>
        <taxon>Poaceae</taxon>
        <taxon>PACMAD clade</taxon>
        <taxon>Arundinoideae</taxon>
        <taxon>Arundineae</taxon>
        <taxon>Arundo</taxon>
    </lineage>
</organism>
<reference evidence="1" key="1">
    <citation type="submission" date="2014-09" db="EMBL/GenBank/DDBJ databases">
        <authorList>
            <person name="Magalhaes I.L.F."/>
            <person name="Oliveira U."/>
            <person name="Santos F.R."/>
            <person name="Vidigal T.H.D.A."/>
            <person name="Brescovit A.D."/>
            <person name="Santos A.J."/>
        </authorList>
    </citation>
    <scope>NUCLEOTIDE SEQUENCE</scope>
    <source>
        <tissue evidence="1">Shoot tissue taken approximately 20 cm above the soil surface</tissue>
    </source>
</reference>
<sequence length="40" mass="4496">MARVLDPEVHPILRRGNLGGSRDRVRVDSERLVAQEFGGH</sequence>
<protein>
    <submittedName>
        <fullName evidence="1">Uncharacterized protein</fullName>
    </submittedName>
</protein>
<dbReference type="AlphaFoldDB" id="A0A0A9BLF1"/>
<name>A0A0A9BLF1_ARUDO</name>
<dbReference type="EMBL" id="GBRH01237818">
    <property type="protein sequence ID" value="JAD60077.1"/>
    <property type="molecule type" value="Transcribed_RNA"/>
</dbReference>
<accession>A0A0A9BLF1</accession>
<evidence type="ECO:0000313" key="1">
    <source>
        <dbReference type="EMBL" id="JAD60077.1"/>
    </source>
</evidence>
<proteinExistence type="predicted"/>
<reference evidence="1" key="2">
    <citation type="journal article" date="2015" name="Data Brief">
        <title>Shoot transcriptome of the giant reed, Arundo donax.</title>
        <authorList>
            <person name="Barrero R.A."/>
            <person name="Guerrero F.D."/>
            <person name="Moolhuijzen P."/>
            <person name="Goolsby J.A."/>
            <person name="Tidwell J."/>
            <person name="Bellgard S.E."/>
            <person name="Bellgard M.I."/>
        </authorList>
    </citation>
    <scope>NUCLEOTIDE SEQUENCE</scope>
    <source>
        <tissue evidence="1">Shoot tissue taken approximately 20 cm above the soil surface</tissue>
    </source>
</reference>